<accession>A0A067SI18</accession>
<keyword evidence="2" id="KW-1185">Reference proteome</keyword>
<organism evidence="1 2">
    <name type="scientific">Galerina marginata (strain CBS 339.88)</name>
    <dbReference type="NCBI Taxonomy" id="685588"/>
    <lineage>
        <taxon>Eukaryota</taxon>
        <taxon>Fungi</taxon>
        <taxon>Dikarya</taxon>
        <taxon>Basidiomycota</taxon>
        <taxon>Agaricomycotina</taxon>
        <taxon>Agaricomycetes</taxon>
        <taxon>Agaricomycetidae</taxon>
        <taxon>Agaricales</taxon>
        <taxon>Agaricineae</taxon>
        <taxon>Strophariaceae</taxon>
        <taxon>Galerina</taxon>
    </lineage>
</organism>
<protein>
    <submittedName>
        <fullName evidence="1">Uncharacterized protein</fullName>
    </submittedName>
</protein>
<evidence type="ECO:0000313" key="1">
    <source>
        <dbReference type="EMBL" id="KDR69662.1"/>
    </source>
</evidence>
<dbReference type="AlphaFoldDB" id="A0A067SI18"/>
<dbReference type="Proteomes" id="UP000027222">
    <property type="component" value="Unassembled WGS sequence"/>
</dbReference>
<gene>
    <name evidence="1" type="ORF">GALMADRAFT_255843</name>
</gene>
<proteinExistence type="predicted"/>
<dbReference type="EMBL" id="KL142401">
    <property type="protein sequence ID" value="KDR69662.1"/>
    <property type="molecule type" value="Genomic_DNA"/>
</dbReference>
<evidence type="ECO:0000313" key="2">
    <source>
        <dbReference type="Proteomes" id="UP000027222"/>
    </source>
</evidence>
<name>A0A067SI18_GALM3</name>
<sequence length="92" mass="10090">MSLWTRLSSARGVAGVTQAVETVPICQANARACFVFEAGQNTAPLCIPLLFVLISIEGRSQHNYVVDSTITRHSLCRHWLRLVGLAPLDVEL</sequence>
<reference evidence="2" key="1">
    <citation type="journal article" date="2014" name="Proc. Natl. Acad. Sci. U.S.A.">
        <title>Extensive sampling of basidiomycete genomes demonstrates inadequacy of the white-rot/brown-rot paradigm for wood decay fungi.</title>
        <authorList>
            <person name="Riley R."/>
            <person name="Salamov A.A."/>
            <person name="Brown D.W."/>
            <person name="Nagy L.G."/>
            <person name="Floudas D."/>
            <person name="Held B.W."/>
            <person name="Levasseur A."/>
            <person name="Lombard V."/>
            <person name="Morin E."/>
            <person name="Otillar R."/>
            <person name="Lindquist E.A."/>
            <person name="Sun H."/>
            <person name="LaButti K.M."/>
            <person name="Schmutz J."/>
            <person name="Jabbour D."/>
            <person name="Luo H."/>
            <person name="Baker S.E."/>
            <person name="Pisabarro A.G."/>
            <person name="Walton J.D."/>
            <person name="Blanchette R.A."/>
            <person name="Henrissat B."/>
            <person name="Martin F."/>
            <person name="Cullen D."/>
            <person name="Hibbett D.S."/>
            <person name="Grigoriev I.V."/>
        </authorList>
    </citation>
    <scope>NUCLEOTIDE SEQUENCE [LARGE SCALE GENOMIC DNA]</scope>
    <source>
        <strain evidence="2">CBS 339.88</strain>
    </source>
</reference>
<dbReference type="HOGENOM" id="CLU_2413414_0_0_1"/>